<dbReference type="Proteomes" id="UP001187531">
    <property type="component" value="Unassembled WGS sequence"/>
</dbReference>
<dbReference type="AlphaFoldDB" id="A0AA88H2N1"/>
<gene>
    <name evidence="2" type="ORF">QYM36_018241</name>
</gene>
<organism evidence="2 3">
    <name type="scientific">Artemia franciscana</name>
    <name type="common">Brine shrimp</name>
    <name type="synonym">Artemia sanfranciscana</name>
    <dbReference type="NCBI Taxonomy" id="6661"/>
    <lineage>
        <taxon>Eukaryota</taxon>
        <taxon>Metazoa</taxon>
        <taxon>Ecdysozoa</taxon>
        <taxon>Arthropoda</taxon>
        <taxon>Crustacea</taxon>
        <taxon>Branchiopoda</taxon>
        <taxon>Anostraca</taxon>
        <taxon>Artemiidae</taxon>
        <taxon>Artemia</taxon>
    </lineage>
</organism>
<dbReference type="EMBL" id="JAVRJZ010000109">
    <property type="protein sequence ID" value="KAK2703255.1"/>
    <property type="molecule type" value="Genomic_DNA"/>
</dbReference>
<evidence type="ECO:0000313" key="3">
    <source>
        <dbReference type="Proteomes" id="UP001187531"/>
    </source>
</evidence>
<sequence>MIVKSFTSSVAENEKNEETIFHHRVVEFDLDVLLSDLDSMTINPHYPFNEVVEMDIDSLISGAFTKHSGVVHQKSKNPRITSELLGDAIPINLYLKEETSVESSVTDFKSRNSPPAVHVSERLDDSNGSSTLTLVHQKDKNSHENKMFLSPQISLKTENSQATKTLSSDREESDSDLANYSCLNSVELAGQKLISVTSTTERIYEEIRETLNHQEYHKPTIFLKDCSELGMILKPTLSDKKVTEKCYEKIKSPIRPFDFSRPSPDAYACQRRLGTNIPMGRSEPHRILYLKSKRRNK</sequence>
<name>A0AA88H2N1_ARTSF</name>
<feature type="region of interest" description="Disordered" evidence="1">
    <location>
        <begin position="105"/>
        <end position="130"/>
    </location>
</feature>
<evidence type="ECO:0000313" key="2">
    <source>
        <dbReference type="EMBL" id="KAK2703255.1"/>
    </source>
</evidence>
<protein>
    <submittedName>
        <fullName evidence="2">Uncharacterized protein</fullName>
    </submittedName>
</protein>
<keyword evidence="3" id="KW-1185">Reference proteome</keyword>
<accession>A0AA88H2N1</accession>
<evidence type="ECO:0000256" key="1">
    <source>
        <dbReference type="SAM" id="MobiDB-lite"/>
    </source>
</evidence>
<reference evidence="2" key="1">
    <citation type="submission" date="2023-07" db="EMBL/GenBank/DDBJ databases">
        <title>Chromosome-level genome assembly of Artemia franciscana.</title>
        <authorList>
            <person name="Jo E."/>
        </authorList>
    </citation>
    <scope>NUCLEOTIDE SEQUENCE</scope>
    <source>
        <tissue evidence="2">Whole body</tissue>
    </source>
</reference>
<comment type="caution">
    <text evidence="2">The sequence shown here is derived from an EMBL/GenBank/DDBJ whole genome shotgun (WGS) entry which is preliminary data.</text>
</comment>
<proteinExistence type="predicted"/>